<evidence type="ECO:0000313" key="7">
    <source>
        <dbReference type="EnsemblMetazoa" id="AALFPA23_018222.P26771"/>
    </source>
</evidence>
<dbReference type="Proteomes" id="UP000069940">
    <property type="component" value="Unassembled WGS sequence"/>
</dbReference>
<evidence type="ECO:0000256" key="5">
    <source>
        <dbReference type="SAM" id="MobiDB-lite"/>
    </source>
</evidence>
<evidence type="ECO:0000259" key="6">
    <source>
        <dbReference type="PROSITE" id="PS50016"/>
    </source>
</evidence>
<feature type="compositionally biased region" description="Basic and acidic residues" evidence="5">
    <location>
        <begin position="176"/>
        <end position="189"/>
    </location>
</feature>
<dbReference type="EnsemblMetazoa" id="AALFPA23_018222.R26771">
    <property type="protein sequence ID" value="AALFPA23_018222.P26771"/>
    <property type="gene ID" value="AALFPA23_018222"/>
</dbReference>
<evidence type="ECO:0000256" key="1">
    <source>
        <dbReference type="ARBA" id="ARBA00022723"/>
    </source>
</evidence>
<evidence type="ECO:0000256" key="2">
    <source>
        <dbReference type="ARBA" id="ARBA00022771"/>
    </source>
</evidence>
<feature type="compositionally biased region" description="Acidic residues" evidence="5">
    <location>
        <begin position="234"/>
        <end position="271"/>
    </location>
</feature>
<protein>
    <recommendedName>
        <fullName evidence="6">PHD-type domain-containing protein</fullName>
    </recommendedName>
</protein>
<evidence type="ECO:0000256" key="3">
    <source>
        <dbReference type="ARBA" id="ARBA00022833"/>
    </source>
</evidence>
<proteinExistence type="predicted"/>
<feature type="region of interest" description="Disordered" evidence="5">
    <location>
        <begin position="206"/>
        <end position="303"/>
    </location>
</feature>
<dbReference type="GeneID" id="134288339"/>
<reference evidence="8" key="1">
    <citation type="journal article" date="2015" name="Proc. Natl. Acad. Sci. U.S.A.">
        <title>Genome sequence of the Asian Tiger mosquito, Aedes albopictus, reveals insights into its biology, genetics, and evolution.</title>
        <authorList>
            <person name="Chen X.G."/>
            <person name="Jiang X."/>
            <person name="Gu J."/>
            <person name="Xu M."/>
            <person name="Wu Y."/>
            <person name="Deng Y."/>
            <person name="Zhang C."/>
            <person name="Bonizzoni M."/>
            <person name="Dermauw W."/>
            <person name="Vontas J."/>
            <person name="Armbruster P."/>
            <person name="Huang X."/>
            <person name="Yang Y."/>
            <person name="Zhang H."/>
            <person name="He W."/>
            <person name="Peng H."/>
            <person name="Liu Y."/>
            <person name="Wu K."/>
            <person name="Chen J."/>
            <person name="Lirakis M."/>
            <person name="Topalis P."/>
            <person name="Van Leeuwen T."/>
            <person name="Hall A.B."/>
            <person name="Jiang X."/>
            <person name="Thorpe C."/>
            <person name="Mueller R.L."/>
            <person name="Sun C."/>
            <person name="Waterhouse R.M."/>
            <person name="Yan G."/>
            <person name="Tu Z.J."/>
            <person name="Fang X."/>
            <person name="James A.A."/>
        </authorList>
    </citation>
    <scope>NUCLEOTIDE SEQUENCE [LARGE SCALE GENOMIC DNA]</scope>
    <source>
        <strain evidence="8">Foshan</strain>
    </source>
</reference>
<dbReference type="Gene3D" id="3.30.40.10">
    <property type="entry name" value="Zinc/RING finger domain, C3HC4 (zinc finger)"/>
    <property type="match status" value="1"/>
</dbReference>
<dbReference type="Pfam" id="PF03564">
    <property type="entry name" value="DUF1759"/>
    <property type="match status" value="1"/>
</dbReference>
<dbReference type="RefSeq" id="XP_062708887.1">
    <property type="nucleotide sequence ID" value="XM_062852903.1"/>
</dbReference>
<reference evidence="7" key="2">
    <citation type="submission" date="2025-05" db="UniProtKB">
        <authorList>
            <consortium name="EnsemblMetazoa"/>
        </authorList>
    </citation>
    <scope>IDENTIFICATION</scope>
    <source>
        <strain evidence="7">Foshan</strain>
    </source>
</reference>
<keyword evidence="2 4" id="KW-0863">Zinc-finger</keyword>
<dbReference type="SMART" id="SM00249">
    <property type="entry name" value="PHD"/>
    <property type="match status" value="1"/>
</dbReference>
<organism evidence="7 8">
    <name type="scientific">Aedes albopictus</name>
    <name type="common">Asian tiger mosquito</name>
    <name type="synonym">Stegomyia albopicta</name>
    <dbReference type="NCBI Taxonomy" id="7160"/>
    <lineage>
        <taxon>Eukaryota</taxon>
        <taxon>Metazoa</taxon>
        <taxon>Ecdysozoa</taxon>
        <taxon>Arthropoda</taxon>
        <taxon>Hexapoda</taxon>
        <taxon>Insecta</taxon>
        <taxon>Pterygota</taxon>
        <taxon>Neoptera</taxon>
        <taxon>Endopterygota</taxon>
        <taxon>Diptera</taxon>
        <taxon>Nematocera</taxon>
        <taxon>Culicoidea</taxon>
        <taxon>Culicidae</taxon>
        <taxon>Culicinae</taxon>
        <taxon>Aedini</taxon>
        <taxon>Aedes</taxon>
        <taxon>Stegomyia</taxon>
    </lineage>
</organism>
<feature type="compositionally biased region" description="Basic residues" evidence="5">
    <location>
        <begin position="275"/>
        <end position="287"/>
    </location>
</feature>
<feature type="domain" description="PHD-type" evidence="6">
    <location>
        <begin position="1"/>
        <end position="53"/>
    </location>
</feature>
<dbReference type="SUPFAM" id="SSF56672">
    <property type="entry name" value="DNA/RNA polymerases"/>
    <property type="match status" value="1"/>
</dbReference>
<dbReference type="PROSITE" id="PS50016">
    <property type="entry name" value="ZF_PHD_2"/>
    <property type="match status" value="1"/>
</dbReference>
<evidence type="ECO:0000313" key="8">
    <source>
        <dbReference type="Proteomes" id="UP000069940"/>
    </source>
</evidence>
<name>A0ABM1ZGH6_AEDAL</name>
<dbReference type="InterPro" id="IPR019787">
    <property type="entry name" value="Znf_PHD-finger"/>
</dbReference>
<dbReference type="SUPFAM" id="SSF57903">
    <property type="entry name" value="FYVE/PHD zinc finger"/>
    <property type="match status" value="1"/>
</dbReference>
<dbReference type="PANTHER" id="PTHR47331">
    <property type="entry name" value="PHD-TYPE DOMAIN-CONTAINING PROTEIN"/>
    <property type="match status" value="1"/>
</dbReference>
<feature type="compositionally biased region" description="Basic and acidic residues" evidence="5">
    <location>
        <begin position="82"/>
        <end position="117"/>
    </location>
</feature>
<dbReference type="InterPro" id="IPR011011">
    <property type="entry name" value="Znf_FYVE_PHD"/>
</dbReference>
<keyword evidence="1" id="KW-0479">Metal-binding</keyword>
<dbReference type="InterPro" id="IPR001965">
    <property type="entry name" value="Znf_PHD"/>
</dbReference>
<dbReference type="InterPro" id="IPR043502">
    <property type="entry name" value="DNA/RNA_pol_sf"/>
</dbReference>
<dbReference type="Pfam" id="PF00628">
    <property type="entry name" value="PHD"/>
    <property type="match status" value="1"/>
</dbReference>
<accession>A0ABM1ZGH6</accession>
<sequence length="1045" mass="118779">MTACAACTMTSDTDEGMVGCDGCNNWYHYRCVGVDELDIRKQENWFCPTEACQKAEEALAKKLEENRKKGSRGKKALGVDDASDKSSAKSDRQSGSSFEKKLKALEKEQRAKEREIEEERQLWEKRMAMEKILKEKRLRMETEMRQREMKQEEELLEKALREQQQHLDRMERMRKSYQEKMSEVQEKLDTSGLRNKWLEKKQGFVERMGSLSLQEQAGGSKGRRSEKNVKMPDPEDQEEEESEEEISEEESEDQSSSEEDEDCGSEESEDENAIKKKHKKRISKKLVSHGLGRHSAGPTKAQLAARNGLSRKLPIFSGKPEEWPLFIGSYEASNEACGYNDVENLVRLQECLKGSALESVRGQLLLPKSVPKVIEKLRQLYGRPEQLLQFHLEKVNRLDSPKADRLETFIPFGNAVEQLCDHLEAADLKQHLINPLLLQNLLDKLPSPDKREWVRYKSSKKKVNLRTFSDFLSRIVSEACEANACGAVQRNDGRTVKSGRGGMREHGAVYVHSTSVNPSGSTPLGNPPTGSVKPCRVCKRTDHRLRFCQDFKALSFSDRMKVVEKGKLCQVCLNDHGNAPCKFKIRCNVVECGERHHPLLHPFESRIVMNTHFHVQGAILFRMVPVTLHCGNRMVSTLAFLDEGASITLVERSLTDRLGAVGVHEPLTITWTADVTRDERSSTKMNLWVSGSDGKILLKAVQTVKQLLLPKQCVDATAMKAAYRYLRDVPFSSFSSQRPGMLIGLNNLHAITPMETKLGQPGEPIAVKSKLGWAVYGPTKNPQQGRNFVGYHHEVSNEELHNLLREQYALEESVVAVPQESKEEKRAREIMERTTVRVGDRFEIGMLWKSDEPKFPNSYPMAVRRMKQLEQRLRKTPDLFDNVRMQIVEYQQKGYAHQATPQELARFDPSSSWFLPINFVLNPKKPGKVRLVWDAAATVDGVSLNSQLLTGPDLLTPLPSVIYRFRERPIGFGGDIKEMYHQLLIREADKCVQLFLFRNSPDAPPSVYVVDVATFGSKCSPSQAQYVKTVMQGSIRNSFQRPQLQ</sequence>
<feature type="region of interest" description="Disordered" evidence="5">
    <location>
        <begin position="176"/>
        <end position="195"/>
    </location>
</feature>
<dbReference type="InterPro" id="IPR005312">
    <property type="entry name" value="DUF1759"/>
</dbReference>
<feature type="compositionally biased region" description="Basic and acidic residues" evidence="5">
    <location>
        <begin position="223"/>
        <end position="233"/>
    </location>
</feature>
<feature type="region of interest" description="Disordered" evidence="5">
    <location>
        <begin position="63"/>
        <end position="117"/>
    </location>
</feature>
<evidence type="ECO:0000256" key="4">
    <source>
        <dbReference type="PROSITE-ProRule" id="PRU00146"/>
    </source>
</evidence>
<dbReference type="InterPro" id="IPR013083">
    <property type="entry name" value="Znf_RING/FYVE/PHD"/>
</dbReference>
<keyword evidence="8" id="KW-1185">Reference proteome</keyword>
<keyword evidence="3" id="KW-0862">Zinc</keyword>